<feature type="compositionally biased region" description="Acidic residues" evidence="9">
    <location>
        <begin position="702"/>
        <end position="734"/>
    </location>
</feature>
<dbReference type="OrthoDB" id="6077919at2759"/>
<evidence type="ECO:0000256" key="3">
    <source>
        <dbReference type="ARBA" id="ARBA00022737"/>
    </source>
</evidence>
<keyword evidence="2" id="KW-0479">Metal-binding</keyword>
<dbReference type="GO" id="GO:0005634">
    <property type="term" value="C:nucleus"/>
    <property type="evidence" value="ECO:0007669"/>
    <property type="project" value="UniProtKB-SubCell"/>
</dbReference>
<dbReference type="PANTHER" id="PTHR16515">
    <property type="entry name" value="PR DOMAIN ZINC FINGER PROTEIN"/>
    <property type="match status" value="1"/>
</dbReference>
<feature type="compositionally biased region" description="Acidic residues" evidence="9">
    <location>
        <begin position="245"/>
        <end position="258"/>
    </location>
</feature>
<dbReference type="GO" id="GO:0008270">
    <property type="term" value="F:zinc ion binding"/>
    <property type="evidence" value="ECO:0007669"/>
    <property type="project" value="UniProtKB-KW"/>
</dbReference>
<sequence length="813" mass="92962">MLENAGLINMSKAYCILCLDLTPPTSSKFETTTEVEISTLSHLLVPSLDIKHLNETCLLCEKCSIHFHQTVEIRQEISKLEDQIAKKVDVMRTTILNSEQKKQICWNNEDKEFGSILRMRQYFFPFTTDENDDELEIKTEPENCPDFQDTEAVRNWHVIDGITTTATNNSDLKFDPPSSDEEDASSSFSGLPDPLLVPSTRKRTIPSSTVQKSAKSSRMPNTFSHQNDDDSSSEHEQSENNDCTDRDEDWTEELEEGNEPASHQCTKCGKIVSKKGYLTTHSRRPHPHIRLHKGEKPFKCDHCEEAFIDTAAKQSHTVRVHLVHHRQKCDLCEKTFISHWALLSHVNNVHKRIRKTKCVTCGDTFIDAAALQSHRIQEHGDDPLTCEECGAKYISIGGLKRHKLKHSGVKSETCHLCDARFLTKQELQKHEFSHSDVRNFVCNHCGRAFKQSGQFRRHLNRVHKEKLPSSSKPRGKLRFNMSKKYCILCLDLTPPTSSKFKTTTKVEISTLSRLLVPCPEIKHENETCTLCDECALNYHQIVDIRQEISKLEDQIAQNVDVMRTALVNSEPKKEICGNNEDEEFGNVLKMREQFFPFATDGNDNELEIKTEQDENCADFQDTEAEATQNWQVIDGITTTTNDDSNFDPPSSDDGDESSSSFCILPDPLLLRSTRKRKIPPQTVQKPVKRGRRPTTRSRPKDDDDSSSEEEEESENDYDNDDKDEDWTEELEEGNEPVSNQCTKCGTELCDARFWTKEDLQQHKLSHSDVRNFVCNHCGRGFKVRSNFARHLDTVHKEKLPARGRPKAKFKSTA</sequence>
<dbReference type="SMART" id="SM00355">
    <property type="entry name" value="ZnF_C2H2"/>
    <property type="match status" value="9"/>
</dbReference>
<dbReference type="GO" id="GO:0003677">
    <property type="term" value="F:DNA binding"/>
    <property type="evidence" value="ECO:0007669"/>
    <property type="project" value="UniProtKB-KW"/>
</dbReference>
<evidence type="ECO:0000256" key="1">
    <source>
        <dbReference type="ARBA" id="ARBA00004123"/>
    </source>
</evidence>
<comment type="caution">
    <text evidence="11">The sequence shown here is derived from an EMBL/GenBank/DDBJ whole genome shotgun (WGS) entry which is preliminary data.</text>
</comment>
<dbReference type="Pfam" id="PF00096">
    <property type="entry name" value="zf-C2H2"/>
    <property type="match status" value="3"/>
</dbReference>
<feature type="domain" description="C2H2-type" evidence="10">
    <location>
        <begin position="772"/>
        <end position="800"/>
    </location>
</feature>
<feature type="domain" description="C2H2-type" evidence="10">
    <location>
        <begin position="327"/>
        <end position="355"/>
    </location>
</feature>
<keyword evidence="12" id="KW-1185">Reference proteome</keyword>
<dbReference type="GO" id="GO:0010468">
    <property type="term" value="P:regulation of gene expression"/>
    <property type="evidence" value="ECO:0007669"/>
    <property type="project" value="TreeGrafter"/>
</dbReference>
<evidence type="ECO:0000256" key="9">
    <source>
        <dbReference type="SAM" id="MobiDB-lite"/>
    </source>
</evidence>
<evidence type="ECO:0000313" key="12">
    <source>
        <dbReference type="Proteomes" id="UP000198287"/>
    </source>
</evidence>
<dbReference type="SMART" id="SM00868">
    <property type="entry name" value="zf-AD"/>
    <property type="match status" value="3"/>
</dbReference>
<keyword evidence="5" id="KW-0862">Zinc</keyword>
<comment type="subcellular location">
    <subcellularLocation>
        <location evidence="1">Nucleus</location>
    </subcellularLocation>
</comment>
<dbReference type="SUPFAM" id="SSF57667">
    <property type="entry name" value="beta-beta-alpha zinc fingers"/>
    <property type="match status" value="4"/>
</dbReference>
<dbReference type="InterPro" id="IPR050331">
    <property type="entry name" value="Zinc_finger"/>
</dbReference>
<evidence type="ECO:0000256" key="6">
    <source>
        <dbReference type="ARBA" id="ARBA00023125"/>
    </source>
</evidence>
<feature type="domain" description="C2H2-type" evidence="10">
    <location>
        <begin position="742"/>
        <end position="771"/>
    </location>
</feature>
<evidence type="ECO:0000259" key="10">
    <source>
        <dbReference type="PROSITE" id="PS50157"/>
    </source>
</evidence>
<accession>A0A226D7E8</accession>
<evidence type="ECO:0000256" key="2">
    <source>
        <dbReference type="ARBA" id="ARBA00022723"/>
    </source>
</evidence>
<evidence type="ECO:0000256" key="4">
    <source>
        <dbReference type="ARBA" id="ARBA00022771"/>
    </source>
</evidence>
<dbReference type="AlphaFoldDB" id="A0A226D7E8"/>
<dbReference type="Proteomes" id="UP000198287">
    <property type="component" value="Unassembled WGS sequence"/>
</dbReference>
<gene>
    <name evidence="11" type="ORF">Fcan01_25050</name>
</gene>
<organism evidence="11 12">
    <name type="scientific">Folsomia candida</name>
    <name type="common">Springtail</name>
    <dbReference type="NCBI Taxonomy" id="158441"/>
    <lineage>
        <taxon>Eukaryota</taxon>
        <taxon>Metazoa</taxon>
        <taxon>Ecdysozoa</taxon>
        <taxon>Arthropoda</taxon>
        <taxon>Hexapoda</taxon>
        <taxon>Collembola</taxon>
        <taxon>Entomobryomorpha</taxon>
        <taxon>Isotomoidea</taxon>
        <taxon>Isotomidae</taxon>
        <taxon>Proisotominae</taxon>
        <taxon>Folsomia</taxon>
    </lineage>
</organism>
<dbReference type="PROSITE" id="PS50157">
    <property type="entry name" value="ZINC_FINGER_C2H2_2"/>
    <property type="match status" value="8"/>
</dbReference>
<feature type="region of interest" description="Disordered" evidence="9">
    <location>
        <begin position="166"/>
        <end position="265"/>
    </location>
</feature>
<feature type="compositionally biased region" description="Polar residues" evidence="9">
    <location>
        <begin position="205"/>
        <end position="223"/>
    </location>
</feature>
<dbReference type="InterPro" id="IPR036236">
    <property type="entry name" value="Znf_C2H2_sf"/>
</dbReference>
<feature type="domain" description="C2H2-type" evidence="10">
    <location>
        <begin position="412"/>
        <end position="439"/>
    </location>
</feature>
<feature type="compositionally biased region" description="Basic residues" evidence="9">
    <location>
        <begin position="686"/>
        <end position="697"/>
    </location>
</feature>
<keyword evidence="6" id="KW-0238">DNA-binding</keyword>
<feature type="domain" description="C2H2-type" evidence="10">
    <location>
        <begin position="263"/>
        <end position="297"/>
    </location>
</feature>
<evidence type="ECO:0000256" key="7">
    <source>
        <dbReference type="ARBA" id="ARBA00023242"/>
    </source>
</evidence>
<keyword evidence="4 8" id="KW-0863">Zinc-finger</keyword>
<keyword evidence="3" id="KW-0677">Repeat</keyword>
<feature type="compositionally biased region" description="Basic and acidic residues" evidence="9">
    <location>
        <begin position="226"/>
        <end position="238"/>
    </location>
</feature>
<reference evidence="11 12" key="1">
    <citation type="submission" date="2015-12" db="EMBL/GenBank/DDBJ databases">
        <title>The genome of Folsomia candida.</title>
        <authorList>
            <person name="Faddeeva A."/>
            <person name="Derks M.F."/>
            <person name="Anvar Y."/>
            <person name="Smit S."/>
            <person name="Van Straalen N."/>
            <person name="Roelofs D."/>
        </authorList>
    </citation>
    <scope>NUCLEOTIDE SEQUENCE [LARGE SCALE GENOMIC DNA]</scope>
    <source>
        <strain evidence="11 12">VU population</strain>
        <tissue evidence="11">Whole body</tissue>
    </source>
</reference>
<name>A0A226D7E8_FOLCA</name>
<evidence type="ECO:0000256" key="5">
    <source>
        <dbReference type="ARBA" id="ARBA00022833"/>
    </source>
</evidence>
<dbReference type="PANTHER" id="PTHR16515:SF2">
    <property type="entry name" value="PR DOMAIN ZINC FINGER PROTEIN 4"/>
    <property type="match status" value="1"/>
</dbReference>
<keyword evidence="7" id="KW-0539">Nucleus</keyword>
<protein>
    <submittedName>
        <fullName evidence="11">Zinc finger protein 93</fullName>
    </submittedName>
</protein>
<proteinExistence type="predicted"/>
<dbReference type="EMBL" id="LNIX01000034">
    <property type="protein sequence ID" value="OXA40196.1"/>
    <property type="molecule type" value="Genomic_DNA"/>
</dbReference>
<evidence type="ECO:0000256" key="8">
    <source>
        <dbReference type="PROSITE-ProRule" id="PRU00042"/>
    </source>
</evidence>
<feature type="domain" description="C2H2-type" evidence="10">
    <location>
        <begin position="384"/>
        <end position="411"/>
    </location>
</feature>
<dbReference type="PROSITE" id="PS00028">
    <property type="entry name" value="ZINC_FINGER_C2H2_1"/>
    <property type="match status" value="7"/>
</dbReference>
<feature type="domain" description="C2H2-type" evidence="10">
    <location>
        <begin position="356"/>
        <end position="383"/>
    </location>
</feature>
<dbReference type="InterPro" id="IPR012934">
    <property type="entry name" value="Znf_AD"/>
</dbReference>
<evidence type="ECO:0000313" key="11">
    <source>
        <dbReference type="EMBL" id="OXA40196.1"/>
    </source>
</evidence>
<dbReference type="Gene3D" id="3.30.160.60">
    <property type="entry name" value="Classic Zinc Finger"/>
    <property type="match status" value="5"/>
</dbReference>
<dbReference type="InterPro" id="IPR013087">
    <property type="entry name" value="Znf_C2H2_type"/>
</dbReference>
<feature type="region of interest" description="Disordered" evidence="9">
    <location>
        <begin position="637"/>
        <end position="741"/>
    </location>
</feature>
<feature type="domain" description="C2H2-type" evidence="10">
    <location>
        <begin position="440"/>
        <end position="468"/>
    </location>
</feature>